<organism evidence="3 4">
    <name type="scientific">Mesoflavibacter profundi</name>
    <dbReference type="NCBI Taxonomy" id="2708110"/>
    <lineage>
        <taxon>Bacteria</taxon>
        <taxon>Pseudomonadati</taxon>
        <taxon>Bacteroidota</taxon>
        <taxon>Flavobacteriia</taxon>
        <taxon>Flavobacteriales</taxon>
        <taxon>Flavobacteriaceae</taxon>
        <taxon>Mesoflavibacter</taxon>
    </lineage>
</organism>
<accession>A0ABT4RY15</accession>
<reference evidence="3" key="1">
    <citation type="submission" date="2022-11" db="EMBL/GenBank/DDBJ databases">
        <title>Refractory cell wall polysaccharides provide important carbon source for microbial heterotrophs in the hadal ocean.</title>
        <authorList>
            <person name="Zhu X."/>
        </authorList>
    </citation>
    <scope>NUCLEOTIDE SEQUENCE</scope>
    <source>
        <strain evidence="3">MTRN7</strain>
    </source>
</reference>
<keyword evidence="4" id="KW-1185">Reference proteome</keyword>
<comment type="caution">
    <text evidence="3">The sequence shown here is derived from an EMBL/GenBank/DDBJ whole genome shotgun (WGS) entry which is preliminary data.</text>
</comment>
<dbReference type="Proteomes" id="UP001149142">
    <property type="component" value="Unassembled WGS sequence"/>
</dbReference>
<sequence length="306" mass="35597">MQKVFLFCFMCLNTLIAQSQNQYFVNATNGLIIREQPKTNAKRIGKLPYGSLVEVIKNTNINLQILDQGQYITGEWVKIKFQNFPYSILENNDEFIDNGYVFSGYLEQLEKAKIKTTIIDSLEFFSFYKPLETKKIKIESQQEAEQLLATKVTWKNVEFYGRQIDKIKLNNNQILTINQDSFDCSFTAYYPTENILLFEGGHSIDFSINLNTGEITETTGNPDYIIDSTKKNYRFTGWFGGQECSSYFIQKKENNAYKYLASFADEICEIIKFYWINDTTFLYSVNDYSDANNLKETYMKGQISLL</sequence>
<evidence type="ECO:0000256" key="1">
    <source>
        <dbReference type="SAM" id="SignalP"/>
    </source>
</evidence>
<protein>
    <submittedName>
        <fullName evidence="3">SH3 domain-containing protein</fullName>
    </submittedName>
</protein>
<dbReference type="Pfam" id="PF08239">
    <property type="entry name" value="SH3_3"/>
    <property type="match status" value="1"/>
</dbReference>
<proteinExistence type="predicted"/>
<dbReference type="EMBL" id="JAPFGC010000002">
    <property type="protein sequence ID" value="MDA0176410.1"/>
    <property type="molecule type" value="Genomic_DNA"/>
</dbReference>
<feature type="signal peptide" evidence="1">
    <location>
        <begin position="1"/>
        <end position="19"/>
    </location>
</feature>
<evidence type="ECO:0000313" key="4">
    <source>
        <dbReference type="Proteomes" id="UP001149142"/>
    </source>
</evidence>
<evidence type="ECO:0000259" key="2">
    <source>
        <dbReference type="Pfam" id="PF08239"/>
    </source>
</evidence>
<evidence type="ECO:0000313" key="3">
    <source>
        <dbReference type="EMBL" id="MDA0176410.1"/>
    </source>
</evidence>
<dbReference type="RefSeq" id="WP_270005036.1">
    <property type="nucleotide sequence ID" value="NZ_JAPFGC010000002.1"/>
</dbReference>
<keyword evidence="1" id="KW-0732">Signal</keyword>
<name>A0ABT4RY15_9FLAO</name>
<feature type="domain" description="SH3b" evidence="2">
    <location>
        <begin position="30"/>
        <end position="107"/>
    </location>
</feature>
<gene>
    <name evidence="3" type="ORF">OOZ35_02770</name>
</gene>
<feature type="chain" id="PRO_5045485753" evidence="1">
    <location>
        <begin position="20"/>
        <end position="306"/>
    </location>
</feature>
<dbReference type="Gene3D" id="2.30.30.40">
    <property type="entry name" value="SH3 Domains"/>
    <property type="match status" value="1"/>
</dbReference>
<dbReference type="InterPro" id="IPR003646">
    <property type="entry name" value="SH3-like_bac-type"/>
</dbReference>